<dbReference type="Pfam" id="PF08083">
    <property type="entry name" value="PROCN"/>
    <property type="match status" value="1"/>
</dbReference>
<evidence type="ECO:0000256" key="5">
    <source>
        <dbReference type="ARBA" id="ARBA00023187"/>
    </source>
</evidence>
<evidence type="ECO:0000259" key="8">
    <source>
        <dbReference type="PROSITE" id="PS50249"/>
    </source>
</evidence>
<dbReference type="Pfam" id="PF08082">
    <property type="entry name" value="PRO8NT"/>
    <property type="match status" value="1"/>
</dbReference>
<protein>
    <recommendedName>
        <fullName evidence="8">MPN domain-containing protein</fullName>
    </recommendedName>
</protein>
<dbReference type="InterPro" id="IPR037518">
    <property type="entry name" value="MPN"/>
</dbReference>
<feature type="domain" description="MPN" evidence="8">
    <location>
        <begin position="2214"/>
        <end position="2345"/>
    </location>
</feature>
<dbReference type="InterPro" id="IPR043173">
    <property type="entry name" value="Prp8_domainIV_fingers"/>
</dbReference>
<evidence type="ECO:0000256" key="4">
    <source>
        <dbReference type="ARBA" id="ARBA00022884"/>
    </source>
</evidence>
<comment type="subcellular location">
    <subcellularLocation>
        <location evidence="1">Nucleus</location>
    </subcellularLocation>
</comment>
<dbReference type="EMBL" id="OZ022406">
    <property type="protein sequence ID" value="CAK9437442.1"/>
    <property type="molecule type" value="Genomic_DNA"/>
</dbReference>
<evidence type="ECO:0000313" key="9">
    <source>
        <dbReference type="EMBL" id="CAK9437442.1"/>
    </source>
</evidence>
<feature type="compositionally biased region" description="Pro residues" evidence="7">
    <location>
        <begin position="31"/>
        <end position="72"/>
    </location>
</feature>
<dbReference type="Pfam" id="PF10598">
    <property type="entry name" value="RRM_4"/>
    <property type="match status" value="1"/>
</dbReference>
<dbReference type="PANTHER" id="PTHR11140:SF0">
    <property type="entry name" value="PRE-MRNA-PROCESSING-SPLICING FACTOR 8"/>
    <property type="match status" value="1"/>
</dbReference>
<dbReference type="Gene3D" id="3.40.140.10">
    <property type="entry name" value="Cytidine Deaminase, domain 2"/>
    <property type="match status" value="1"/>
</dbReference>
<accession>A0ABP0ZKD2</accession>
<dbReference type="Pfam" id="PF12134">
    <property type="entry name" value="PRP8_domainIV"/>
    <property type="match status" value="1"/>
</dbReference>
<evidence type="ECO:0000313" key="10">
    <source>
        <dbReference type="Proteomes" id="UP001497383"/>
    </source>
</evidence>
<dbReference type="SMART" id="SM00232">
    <property type="entry name" value="JAB_MPN"/>
    <property type="match status" value="1"/>
</dbReference>
<dbReference type="InterPro" id="IPR043172">
    <property type="entry name" value="Prp8_domainIV_palm"/>
</dbReference>
<gene>
    <name evidence="9" type="ORF">LODBEIA_P18200</name>
</gene>
<dbReference type="Gene3D" id="3.30.420.230">
    <property type="match status" value="1"/>
</dbReference>
<dbReference type="InterPro" id="IPR027652">
    <property type="entry name" value="PRP8"/>
</dbReference>
<dbReference type="SUPFAM" id="SSF53098">
    <property type="entry name" value="Ribonuclease H-like"/>
    <property type="match status" value="2"/>
</dbReference>
<dbReference type="InterPro" id="IPR019582">
    <property type="entry name" value="RRM_spliceosomal_PrP8"/>
</dbReference>
<proteinExistence type="predicted"/>
<dbReference type="PROSITE" id="PS50249">
    <property type="entry name" value="MPN"/>
    <property type="match status" value="1"/>
</dbReference>
<dbReference type="InterPro" id="IPR012591">
    <property type="entry name" value="PRO8NT"/>
</dbReference>
<dbReference type="Proteomes" id="UP001497383">
    <property type="component" value="Chromosome 2"/>
</dbReference>
<keyword evidence="10" id="KW-1185">Reference proteome</keyword>
<dbReference type="CDD" id="cd13838">
    <property type="entry name" value="RNase_H_like_Prp8_IV"/>
    <property type="match status" value="1"/>
</dbReference>
<keyword evidence="5" id="KW-0508">mRNA splicing</keyword>
<organism evidence="9 10">
    <name type="scientific">Lodderomyces beijingensis</name>
    <dbReference type="NCBI Taxonomy" id="1775926"/>
    <lineage>
        <taxon>Eukaryota</taxon>
        <taxon>Fungi</taxon>
        <taxon>Dikarya</taxon>
        <taxon>Ascomycota</taxon>
        <taxon>Saccharomycotina</taxon>
        <taxon>Pichiomycetes</taxon>
        <taxon>Debaryomycetaceae</taxon>
        <taxon>Candida/Lodderomyces clade</taxon>
        <taxon>Lodderomyces</taxon>
    </lineage>
</organism>
<dbReference type="Pfam" id="PF08084">
    <property type="entry name" value="PROCT"/>
    <property type="match status" value="1"/>
</dbReference>
<dbReference type="Gene3D" id="3.30.43.40">
    <property type="entry name" value="Pre-mRNA-processing-splicing factor 8, U5-snRNA-binding domain"/>
    <property type="match status" value="1"/>
</dbReference>
<dbReference type="Pfam" id="PF01398">
    <property type="entry name" value="JAB"/>
    <property type="match status" value="1"/>
</dbReference>
<dbReference type="Gene3D" id="3.90.1570.40">
    <property type="match status" value="1"/>
</dbReference>
<keyword evidence="2" id="KW-0507">mRNA processing</keyword>
<dbReference type="Gene3D" id="1.20.80.40">
    <property type="match status" value="1"/>
</dbReference>
<evidence type="ECO:0000256" key="6">
    <source>
        <dbReference type="ARBA" id="ARBA00023242"/>
    </source>
</evidence>
<sequence length="2447" mass="280228">MGKKILPPPPPSSLKSHQKRAPEKEHSNSLPLPPPPPPPSSSSSRLPPPPGPPPPRTKAFPSQPPPPPPPRRTPTTKRIPDAPTSNGKKPRTVARPPEGIAVNGLGRDATSALVLSSKNELEIRKRKWTQLQKQRFKAAAAAVGGFSGAPSVQTRPIEMPPQHLRKIISDHADMASQKVTKDKRSHLGSLKYLPHALFKLLENIPQPWEPSKEVKVLYHKTGAITFVDEIPRVIEPVYTAQWAATWTAMRREKRDRKHFKRMRFPPLDDEERFLGWLENFDDVDLPAAVRSNDIEEKTEPGAEPEAEKSVEGWFYDDKPLLDKESHVNGSSYRKWSLDPLTMKTLLDVSQPILNGSGSHFRLNELISAKSLSISIPGGPKFEPLNRNKLGDAQLEDFTDFDSLDKIILRGEIKPESKVDYPHVFNSFVNAVEVGNLHAEPSFRFRQSHGQNESVSNFGFNPTYAPVVKRGAATQKPDFFSKEVAVVPFLQNEGLAKFTGLEQKTLNAALGLLDAPFPFNRRTGRTKRAEDVALTKSWYVSSTTRSSPLKTRISSQKLLKNQVLNQLRKNRKSESASKKTAKGGIIKGLKSTKYFHSTRIDWLEAGIQVCQQGFEMLNLLIHKRGLTYLHLDYNFNLKPTKTLTTKERKKSRFGNAFHLIRELLRAIKMIVDSHVQYRLGNVDAYQLADGIYYVLNHLGQLTGIYRYKYKVMHQIRQCKDFKHIVYHRFNKLIGKGPGCGFWQPAWKVWIFFLRGTIPLLERWLGNLIARQFEGRRYNDTAKTITKQRVDSYYDLELRAQVMHDILEVIPEGMKQSKSKVILQHLSEAWRCWKANIPWHVPGLPEPIRKIIERYIKAKAEGWISVAHYNRERIRKGTHVEKTVVKKNLGRLTRLWVKNEQSRQQDFGKNGSYVSPDEAVKIFQNTISWLESRNFSPIPFPPISYKHDTKLLLLALENLKSSYNANAKLNSAQREELALIEQAYDNPHECLARVKKHMLTQRIFKEAGLEMMDFYSHLSPVYSIDPLEKITDAYLDQYLWYEADKRRLFPNWIKPADDEIAPLTVYKWCQGVNNLKDVWSTSHGECNVMFETSLTEFSEKVDFTLMSRLLRLIMDPNIADYLTSKNNINIRYKDMNYVNQYGLIRGLSFSSFLYQYYGLVVDLLILGLERASQLAGPVQAPNNFLQFQDADVQTASPLRLYSRNLNKIHILFRFTHEEAESLIHDFLDVDAAHEELAGYNNHRCWPKDSRMRLIRHDVNLGKAVFWEVSSRIPSSLAAISWSSTFASVYSRDNINLLFQMNGFEVRILPKAHLSETSQTQENVWDLVDNRTQERTARAYLQVSQEAIDHFRNRIRQILMSSGSSAFTKVAAKWNTALISLVTYFREAAVATPALLDVLVKCETKIQNRIKMGLNSKMPSRFPPAVFYTPIELGGLGMLSASHVLIPASDLKWSKQTDSGITHFRAGMTHDDDKMIPTVFRYVTTWENEFLDSQRVWAEYSIKREEAMAQNRRLTFEDMEGNWDRGIPRISTLFQKDRHTLAYDKGHRVRRVFRHFGNGRFNPFAWTNGHHDGKLWNLNAYRADVIQALGGIETILEHTLFKGTGFDSWEGLFWEKASGFEDSLKFKKLTNAQRTGLSQIPNRRFTLWWSPTINRANVYVGFLVQLDLTGIFLHGKIPTLKISLIQIFRAHLWQKIHESVVQDLCQVFDKEQEVLSIDLVEKQAIHPRKSYRMNSSTADIVFTSTYRWNASKPTLLNDKDDAMILSTKTFWIDVQLRYGDYDSHDISRYARSKYLDYTTDGTSSYPSPTGIVIAIDLAYNMYDAYGNWFPGLKALVRNALKEIMKANPALYVLRERIRKGLQLYHAKPSESFLNSNNYAELFNNDVQLFIDDTNVYRVTVHKTLEGNLATKPINGCVFILNPRTGQLYLKVIHTSVWAGQKRLSQLAKWKAAEEVTALIKSLPKEEQPKQLIVARKGMMDPLEVHMLDFPNISIRPSELHLPFAAIMKIDKLSEVVLRATEPQMCLFNFYDDWLERISPYTAFSRIILILRALNVDSISATQILWQQGDDAEAPAHHIWPTLTDDQWVDREARLRDLILEEYSAKYNIDVQSLTQSEIRDLILGQDIRAANFRRQQLSNVDKKAPQVENKDLAAIKSSTTNIHGEKITTVTTTNYEQTTFSSRNEWKNRALATTSLLSRANKISVSSNDLIEDDDYTFIVPKNILQKLVQVSDSRIQVGGFIYGKSPEGHPEVKEIRCIAVVPQLGSSNSIQFPRQKPVSHDGYLENQGLELLGWIHTSARESESMSSNDLTMQAQMLDKYDPRFVCITASINAGSVTLAGFETTQEGFDWGKENQDMLSASPEGFRSDFSTKSQLILSDKIVGTYMTPEDDIWNYFFMGAIFNRNDLYSMKVDIPLPFYDVVHRPIHFTNFSNLIAEREEEAVQEDVFG</sequence>
<reference evidence="9 10" key="1">
    <citation type="submission" date="2024-03" db="EMBL/GenBank/DDBJ databases">
        <authorList>
            <person name="Brejova B."/>
        </authorList>
    </citation>
    <scope>NUCLEOTIDE SEQUENCE [LARGE SCALE GENOMIC DNA]</scope>
    <source>
        <strain evidence="9 10">CBS 14171</strain>
    </source>
</reference>
<dbReference type="InterPro" id="IPR012984">
    <property type="entry name" value="PROCT"/>
</dbReference>
<dbReference type="InterPro" id="IPR012592">
    <property type="entry name" value="PROCN"/>
</dbReference>
<dbReference type="CDD" id="cd08056">
    <property type="entry name" value="MPN_PRP8"/>
    <property type="match status" value="1"/>
</dbReference>
<dbReference type="GeneID" id="92207016"/>
<dbReference type="PANTHER" id="PTHR11140">
    <property type="entry name" value="PRE-MRNA SPLICING FACTOR PRP8"/>
    <property type="match status" value="1"/>
</dbReference>
<keyword evidence="4" id="KW-0694">RNA-binding</keyword>
<dbReference type="RefSeq" id="XP_066828758.1">
    <property type="nucleotide sequence ID" value="XM_066971751.1"/>
</dbReference>
<dbReference type="InterPro" id="IPR012337">
    <property type="entry name" value="RNaseH-like_sf"/>
</dbReference>
<dbReference type="InterPro" id="IPR019580">
    <property type="entry name" value="Prp8_U6-snRNA-bd"/>
</dbReference>
<evidence type="ECO:0000256" key="2">
    <source>
        <dbReference type="ARBA" id="ARBA00022664"/>
    </source>
</evidence>
<evidence type="ECO:0000256" key="1">
    <source>
        <dbReference type="ARBA" id="ARBA00004123"/>
    </source>
</evidence>
<evidence type="ECO:0000256" key="3">
    <source>
        <dbReference type="ARBA" id="ARBA00022728"/>
    </source>
</evidence>
<feature type="region of interest" description="Disordered" evidence="7">
    <location>
        <begin position="1"/>
        <end position="104"/>
    </location>
</feature>
<dbReference type="InterPro" id="IPR042516">
    <property type="entry name" value="Prp8_U5-snRNA-bd_sf"/>
</dbReference>
<dbReference type="Pfam" id="PF10596">
    <property type="entry name" value="U6-snRNA_bdg"/>
    <property type="match status" value="1"/>
</dbReference>
<keyword evidence="6" id="KW-0539">Nucleus</keyword>
<keyword evidence="3" id="KW-0747">Spliceosome</keyword>
<evidence type="ECO:0000256" key="7">
    <source>
        <dbReference type="SAM" id="MobiDB-lite"/>
    </source>
</evidence>
<dbReference type="InterPro" id="IPR000555">
    <property type="entry name" value="JAMM/MPN+_dom"/>
</dbReference>
<name>A0ABP0ZKD2_9ASCO</name>
<dbReference type="InterPro" id="IPR019581">
    <property type="entry name" value="Prp8_U5-snRNA-bd"/>
</dbReference>
<dbReference type="InterPro" id="IPR021983">
    <property type="entry name" value="PRP8_domainIV"/>
</dbReference>
<feature type="compositionally biased region" description="Pro residues" evidence="7">
    <location>
        <begin position="1"/>
        <end position="12"/>
    </location>
</feature>
<dbReference type="Pfam" id="PF10597">
    <property type="entry name" value="U5_2-snRNA_bdg"/>
    <property type="match status" value="1"/>
</dbReference>